<evidence type="ECO:0000313" key="11">
    <source>
        <dbReference type="Proteomes" id="UP001364617"/>
    </source>
</evidence>
<keyword evidence="7" id="KW-0175">Coiled coil</keyword>
<evidence type="ECO:0000256" key="1">
    <source>
        <dbReference type="ARBA" id="ARBA00004496"/>
    </source>
</evidence>
<feature type="domain" description="TIR" evidence="9">
    <location>
        <begin position="315"/>
        <end position="467"/>
    </location>
</feature>
<accession>A0AAN9CGC0</accession>
<comment type="caution">
    <text evidence="10">The sequence shown here is derived from an EMBL/GenBank/DDBJ whole genome shotgun (WGS) entry which is preliminary data.</text>
</comment>
<dbReference type="GO" id="GO:0035591">
    <property type="term" value="F:signaling adaptor activity"/>
    <property type="evidence" value="ECO:0007669"/>
    <property type="project" value="TreeGrafter"/>
</dbReference>
<dbReference type="Gene3D" id="3.40.50.10140">
    <property type="entry name" value="Toll/interleukin-1 receptor homology (TIR) domain"/>
    <property type="match status" value="1"/>
</dbReference>
<keyword evidence="2" id="KW-0963">Cytoplasm</keyword>
<evidence type="ECO:0000256" key="3">
    <source>
        <dbReference type="ARBA" id="ARBA00022553"/>
    </source>
</evidence>
<evidence type="ECO:0000256" key="5">
    <source>
        <dbReference type="ARBA" id="ARBA00022859"/>
    </source>
</evidence>
<dbReference type="GO" id="GO:0045087">
    <property type="term" value="P:innate immune response"/>
    <property type="evidence" value="ECO:0007669"/>
    <property type="project" value="UniProtKB-KW"/>
</dbReference>
<evidence type="ECO:0000256" key="4">
    <source>
        <dbReference type="ARBA" id="ARBA00022588"/>
    </source>
</evidence>
<keyword evidence="4" id="KW-0399">Innate immunity</keyword>
<evidence type="ECO:0000313" key="10">
    <source>
        <dbReference type="EMBL" id="KAK7136585.1"/>
    </source>
</evidence>
<dbReference type="InterPro" id="IPR046946">
    <property type="entry name" value="TCAM1/2"/>
</dbReference>
<keyword evidence="3" id="KW-0597">Phosphoprotein</keyword>
<evidence type="ECO:0000259" key="9">
    <source>
        <dbReference type="PROSITE" id="PS50104"/>
    </source>
</evidence>
<evidence type="ECO:0000256" key="2">
    <source>
        <dbReference type="ARBA" id="ARBA00022490"/>
    </source>
</evidence>
<proteinExistence type="predicted"/>
<feature type="region of interest" description="Disordered" evidence="8">
    <location>
        <begin position="203"/>
        <end position="247"/>
    </location>
</feature>
<dbReference type="GO" id="GO:0005768">
    <property type="term" value="C:endosome"/>
    <property type="evidence" value="ECO:0007669"/>
    <property type="project" value="TreeGrafter"/>
</dbReference>
<sequence>MAEDGVQLMERGFESLAKAFEVLSQAGQERWISLTFKMGRDRPENGHKQPEELVYAMCLFLLKRYTDAHAKLTANADSSIGNYLAKMLKMHGERLNGGHIAGFKATDAQTLLDIARIFAILVQERLCDKSLRDQAYRAALVSSRTAGLSSLYIEEEVKQVCGPDAIDKSDTELTTYQLTSPEVSKRNGSHLLTPQLSSGCSSYSLEISSPTASESNMADKPLSLRTPTKSESTTNQDQLRQPTTNIHTNNQLQTPEVNLATNSTQCLDQTGSSQLVTSQTPNIGPNDANANNRKPPIQANSFCSPELSQSDVEETFYSFVILHAAEDEDEARRLRDKLELIISAPGATFSDDFAQPGRSTFGCIEDAIENSAFTLLLLTPNFKSNLGATTADSAMVNSLEKHHKLNSVIPLLPRENSLSRKSFPLMLRTKIPLDESHRMFELKASRAITPDEVNKQRKVWLSEQRKKKLHEERKRLKEENVRNAELQREIEKLARLKLESEMRQNNTFYAPSAPTPLNVAMYPQHGSSSCIHIENAQNVMIGNNSNMNIDHVKNSADE</sequence>
<keyword evidence="6" id="KW-0395">Inflammatory response</keyword>
<keyword evidence="11" id="KW-1185">Reference proteome</keyword>
<dbReference type="PANTHER" id="PTHR47230">
    <property type="entry name" value="TIR DOMAIN-CONTAINING ADAPTER MOLECULE 1"/>
    <property type="match status" value="1"/>
</dbReference>
<name>A0AAN9CGC0_9TELE</name>
<gene>
    <name evidence="10" type="ORF">R3I93_016808</name>
</gene>
<dbReference type="AlphaFoldDB" id="A0AAN9CGC0"/>
<dbReference type="Pfam" id="PF17798">
    <property type="entry name" value="TRIF-NTD"/>
    <property type="match status" value="1"/>
</dbReference>
<feature type="compositionally biased region" description="Polar residues" evidence="8">
    <location>
        <begin position="225"/>
        <end position="247"/>
    </location>
</feature>
<dbReference type="InterPro" id="IPR000157">
    <property type="entry name" value="TIR_dom"/>
</dbReference>
<keyword evidence="5" id="KW-0391">Immunity</keyword>
<evidence type="ECO:0000256" key="7">
    <source>
        <dbReference type="SAM" id="Coils"/>
    </source>
</evidence>
<feature type="compositionally biased region" description="Polar residues" evidence="8">
    <location>
        <begin position="203"/>
        <end position="216"/>
    </location>
</feature>
<dbReference type="PROSITE" id="PS50104">
    <property type="entry name" value="TIR"/>
    <property type="match status" value="1"/>
</dbReference>
<dbReference type="GO" id="GO:0035666">
    <property type="term" value="P:TRIF-dependent toll-like receptor signaling pathway"/>
    <property type="evidence" value="ECO:0007669"/>
    <property type="project" value="InterPro"/>
</dbReference>
<protein>
    <recommendedName>
        <fullName evidence="9">TIR domain-containing protein</fullName>
    </recommendedName>
</protein>
<dbReference type="Proteomes" id="UP001364617">
    <property type="component" value="Unassembled WGS sequence"/>
</dbReference>
<feature type="coiled-coil region" evidence="7">
    <location>
        <begin position="459"/>
        <end position="503"/>
    </location>
</feature>
<dbReference type="SUPFAM" id="SSF52200">
    <property type="entry name" value="Toll/Interleukin receptor TIR domain"/>
    <property type="match status" value="1"/>
</dbReference>
<dbReference type="InterPro" id="IPR040886">
    <property type="entry name" value="TRIF_N"/>
</dbReference>
<dbReference type="GO" id="GO:0032481">
    <property type="term" value="P:positive regulation of type I interferon production"/>
    <property type="evidence" value="ECO:0007669"/>
    <property type="project" value="TreeGrafter"/>
</dbReference>
<comment type="subcellular location">
    <subcellularLocation>
        <location evidence="1">Cytoplasm</location>
    </subcellularLocation>
</comment>
<reference evidence="10 11" key="1">
    <citation type="submission" date="2024-02" db="EMBL/GenBank/DDBJ databases">
        <title>Chromosome-level genome assembly of the Eurasian Minnow (Phoxinus phoxinus).</title>
        <authorList>
            <person name="Oriowo T.O."/>
            <person name="Martin S."/>
            <person name="Stange M."/>
            <person name="Chrysostomakis Y."/>
            <person name="Brown T."/>
            <person name="Winkler S."/>
            <person name="Kukowka S."/>
            <person name="Myers E.W."/>
            <person name="Bohne A."/>
        </authorList>
    </citation>
    <scope>NUCLEOTIDE SEQUENCE [LARGE SCALE GENOMIC DNA]</scope>
    <source>
        <strain evidence="10">ZFMK-TIS-60720</strain>
        <tissue evidence="10">Whole Organism</tissue>
    </source>
</reference>
<dbReference type="GO" id="GO:0006954">
    <property type="term" value="P:inflammatory response"/>
    <property type="evidence" value="ECO:0007669"/>
    <property type="project" value="UniProtKB-KW"/>
</dbReference>
<dbReference type="GO" id="GO:0043123">
    <property type="term" value="P:positive regulation of canonical NF-kappaB signal transduction"/>
    <property type="evidence" value="ECO:0007669"/>
    <property type="project" value="TreeGrafter"/>
</dbReference>
<dbReference type="PANTHER" id="PTHR47230:SF1">
    <property type="entry name" value="TIR DOMAIN-CONTAINING ADAPTER MOLECULE 1"/>
    <property type="match status" value="1"/>
</dbReference>
<dbReference type="Gene3D" id="1.25.40.780">
    <property type="match status" value="1"/>
</dbReference>
<evidence type="ECO:0000256" key="6">
    <source>
        <dbReference type="ARBA" id="ARBA00023198"/>
    </source>
</evidence>
<evidence type="ECO:0000256" key="8">
    <source>
        <dbReference type="SAM" id="MobiDB-lite"/>
    </source>
</evidence>
<dbReference type="InterPro" id="IPR035897">
    <property type="entry name" value="Toll_tir_struct_dom_sf"/>
</dbReference>
<organism evidence="10 11">
    <name type="scientific">Phoxinus phoxinus</name>
    <name type="common">Eurasian minnow</name>
    <dbReference type="NCBI Taxonomy" id="58324"/>
    <lineage>
        <taxon>Eukaryota</taxon>
        <taxon>Metazoa</taxon>
        <taxon>Chordata</taxon>
        <taxon>Craniata</taxon>
        <taxon>Vertebrata</taxon>
        <taxon>Euteleostomi</taxon>
        <taxon>Actinopterygii</taxon>
        <taxon>Neopterygii</taxon>
        <taxon>Teleostei</taxon>
        <taxon>Ostariophysi</taxon>
        <taxon>Cypriniformes</taxon>
        <taxon>Leuciscidae</taxon>
        <taxon>Phoxininae</taxon>
        <taxon>Phoxinus</taxon>
    </lineage>
</organism>
<dbReference type="EMBL" id="JAYKXH010000018">
    <property type="protein sequence ID" value="KAK7136585.1"/>
    <property type="molecule type" value="Genomic_DNA"/>
</dbReference>
<dbReference type="Pfam" id="PF13676">
    <property type="entry name" value="TIR_2"/>
    <property type="match status" value="1"/>
</dbReference>